<dbReference type="PANTHER" id="PTHR11733">
    <property type="entry name" value="ZINC METALLOPROTEASE FAMILY M13 NEPRILYSIN-RELATED"/>
    <property type="match status" value="1"/>
</dbReference>
<feature type="domain" description="Peptidase M13 N-terminal" evidence="9">
    <location>
        <begin position="48"/>
        <end position="468"/>
    </location>
</feature>
<protein>
    <recommendedName>
        <fullName evidence="12">Endothelin-converting enzyme 1</fullName>
    </recommendedName>
</protein>
<evidence type="ECO:0000256" key="2">
    <source>
        <dbReference type="ARBA" id="ARBA00022670"/>
    </source>
</evidence>
<dbReference type="PROSITE" id="PS51885">
    <property type="entry name" value="NEPRILYSIN"/>
    <property type="match status" value="1"/>
</dbReference>
<dbReference type="GO" id="GO:0005886">
    <property type="term" value="C:plasma membrane"/>
    <property type="evidence" value="ECO:0007669"/>
    <property type="project" value="TreeGrafter"/>
</dbReference>
<keyword evidence="6" id="KW-0482">Metalloprotease</keyword>
<evidence type="ECO:0000313" key="11">
    <source>
        <dbReference type="Proteomes" id="UP000717515"/>
    </source>
</evidence>
<comment type="caution">
    <text evidence="10">The sequence shown here is derived from an EMBL/GenBank/DDBJ whole genome shotgun (WGS) entry which is preliminary data.</text>
</comment>
<feature type="domain" description="Peptidase M13 C-terminal" evidence="8">
    <location>
        <begin position="549"/>
        <end position="653"/>
    </location>
</feature>
<dbReference type="InterPro" id="IPR008753">
    <property type="entry name" value="Peptidase_M13_N"/>
</dbReference>
<dbReference type="AlphaFoldDB" id="A0A9P8D2E2"/>
<reference evidence="10" key="1">
    <citation type="submission" date="2021-07" db="EMBL/GenBank/DDBJ databases">
        <title>Draft genome of Mortierella alpina, strain LL118, isolated from an aspen leaf litter sample.</title>
        <authorList>
            <person name="Yang S."/>
            <person name="Vinatzer B.A."/>
        </authorList>
    </citation>
    <scope>NUCLEOTIDE SEQUENCE</scope>
    <source>
        <strain evidence="10">LL118</strain>
    </source>
</reference>
<dbReference type="InterPro" id="IPR000718">
    <property type="entry name" value="Peptidase_M13"/>
</dbReference>
<evidence type="ECO:0000256" key="1">
    <source>
        <dbReference type="ARBA" id="ARBA00001947"/>
    </source>
</evidence>
<dbReference type="PANTHER" id="PTHR11733:SF240">
    <property type="entry name" value="GH14155P-RELATED"/>
    <property type="match status" value="1"/>
</dbReference>
<keyword evidence="7" id="KW-0732">Signal</keyword>
<evidence type="ECO:0000256" key="3">
    <source>
        <dbReference type="ARBA" id="ARBA00022723"/>
    </source>
</evidence>
<dbReference type="InterPro" id="IPR024079">
    <property type="entry name" value="MetalloPept_cat_dom_sf"/>
</dbReference>
<dbReference type="SUPFAM" id="SSF55486">
    <property type="entry name" value="Metalloproteases ('zincins'), catalytic domain"/>
    <property type="match status" value="1"/>
</dbReference>
<feature type="signal peptide" evidence="7">
    <location>
        <begin position="1"/>
        <end position="24"/>
    </location>
</feature>
<keyword evidence="3" id="KW-0479">Metal-binding</keyword>
<keyword evidence="4" id="KW-0378">Hydrolase</keyword>
<gene>
    <name evidence="10" type="ORF">KVV02_002690</name>
</gene>
<dbReference type="Pfam" id="PF01431">
    <property type="entry name" value="Peptidase_M13"/>
    <property type="match status" value="1"/>
</dbReference>
<evidence type="ECO:0000313" key="10">
    <source>
        <dbReference type="EMBL" id="KAG9327237.1"/>
    </source>
</evidence>
<evidence type="ECO:0000256" key="4">
    <source>
        <dbReference type="ARBA" id="ARBA00022801"/>
    </source>
</evidence>
<proteinExistence type="predicted"/>
<dbReference type="GO" id="GO:0004222">
    <property type="term" value="F:metalloendopeptidase activity"/>
    <property type="evidence" value="ECO:0007669"/>
    <property type="project" value="InterPro"/>
</dbReference>
<dbReference type="InterPro" id="IPR042089">
    <property type="entry name" value="Peptidase_M13_dom_2"/>
</dbReference>
<evidence type="ECO:0000259" key="8">
    <source>
        <dbReference type="Pfam" id="PF01431"/>
    </source>
</evidence>
<dbReference type="Proteomes" id="UP000717515">
    <property type="component" value="Unassembled WGS sequence"/>
</dbReference>
<evidence type="ECO:0000256" key="6">
    <source>
        <dbReference type="ARBA" id="ARBA00023049"/>
    </source>
</evidence>
<evidence type="ECO:0000256" key="5">
    <source>
        <dbReference type="ARBA" id="ARBA00022833"/>
    </source>
</evidence>
<evidence type="ECO:0000256" key="7">
    <source>
        <dbReference type="SAM" id="SignalP"/>
    </source>
</evidence>
<dbReference type="EMBL" id="JAIFTL010000007">
    <property type="protein sequence ID" value="KAG9327237.1"/>
    <property type="molecule type" value="Genomic_DNA"/>
</dbReference>
<feature type="chain" id="PRO_5040294321" description="Endothelin-converting enzyme 1" evidence="7">
    <location>
        <begin position="25"/>
        <end position="658"/>
    </location>
</feature>
<name>A0A9P8D2E2_MORAP</name>
<dbReference type="Gene3D" id="3.40.390.10">
    <property type="entry name" value="Collagenase (Catalytic Domain)"/>
    <property type="match status" value="1"/>
</dbReference>
<evidence type="ECO:0008006" key="12">
    <source>
        <dbReference type="Google" id="ProtNLM"/>
    </source>
</evidence>
<dbReference type="GO" id="GO:0046872">
    <property type="term" value="F:metal ion binding"/>
    <property type="evidence" value="ECO:0007669"/>
    <property type="project" value="UniProtKB-KW"/>
</dbReference>
<dbReference type="Gene3D" id="1.10.1380.10">
    <property type="entry name" value="Neutral endopeptidase , domain2"/>
    <property type="match status" value="1"/>
</dbReference>
<keyword evidence="5" id="KW-0862">Zinc</keyword>
<dbReference type="InterPro" id="IPR018497">
    <property type="entry name" value="Peptidase_M13_C"/>
</dbReference>
<comment type="cofactor">
    <cofactor evidence="1">
        <name>Zn(2+)</name>
        <dbReference type="ChEBI" id="CHEBI:29105"/>
    </cofactor>
</comment>
<keyword evidence="2" id="KW-0645">Protease</keyword>
<dbReference type="GO" id="GO:0016485">
    <property type="term" value="P:protein processing"/>
    <property type="evidence" value="ECO:0007669"/>
    <property type="project" value="TreeGrafter"/>
</dbReference>
<dbReference type="Pfam" id="PF05649">
    <property type="entry name" value="Peptidase_M13_N"/>
    <property type="match status" value="1"/>
</dbReference>
<accession>A0A9P8D2E2</accession>
<evidence type="ECO:0000259" key="9">
    <source>
        <dbReference type="Pfam" id="PF05649"/>
    </source>
</evidence>
<sequence length="658" mass="74587">MLYSRFYIFLSVTLLYRALESTASQQLDKPCLNTMLDILQGIDTKIDPCEDFGAYICGRFHSDIPVHVNRVNRLDLLREQNMHVIKSILDGTSTHLIIPKDHEATGRRNLQKLQDLYSSCMKETQIALVGPQPLLDVIEHIVTLFPVKDSPFEHLQSPKLIKTSENIPGSNDTSTIVDPIAFSDTLAYFNRLGLDSIASFRVRRKTVSNEITFELHSDDQGQFSELSFPTNREEYYYGTEKDAIANVAKTLHLLMRLEEEEADDLDSLNETKARDVPQKWKHVAMNALHLASRLGKIHRDPKVEPVVSWPISNMSQLANWTLILQSTLPPDVERLPQVKPIGSLVLNLDDHLKHIFRRSAPSSVALHIQSYFVWRAVQQMIQYIDPTYGQFLGPKDGEPKTTERSKTCTEFVNSAMGRMIGPYFAQQVHLNHTMAQDMVQTIQTKLAESFNGLSKVPLSTRTREILKLGRALTLVGVTDGTVERLFALEQFYKLYTVEPDDYFGNWIRFSSWRKANTVRGLKGFSDFGEEASGVLPQDVEIRHDLEAGQIQVPMGILQPPFFCDGFPDYVYYATIGWMIAQQYARGLDFGEGLVAKTMKMFCKDSEYCGNLLYNSDNYERSALDDPDVSGRSLGELAARTIGLQIAFDAWKSDSNSTR</sequence>
<organism evidence="10 11">
    <name type="scientific">Mortierella alpina</name>
    <name type="common">Oleaginous fungus</name>
    <name type="synonym">Mortierella renispora</name>
    <dbReference type="NCBI Taxonomy" id="64518"/>
    <lineage>
        <taxon>Eukaryota</taxon>
        <taxon>Fungi</taxon>
        <taxon>Fungi incertae sedis</taxon>
        <taxon>Mucoromycota</taxon>
        <taxon>Mortierellomycotina</taxon>
        <taxon>Mortierellomycetes</taxon>
        <taxon>Mortierellales</taxon>
        <taxon>Mortierellaceae</taxon>
        <taxon>Mortierella</taxon>
    </lineage>
</organism>